<dbReference type="GO" id="GO:0003746">
    <property type="term" value="F:translation elongation factor activity"/>
    <property type="evidence" value="ECO:0007669"/>
    <property type="project" value="UniProtKB-UniRule"/>
</dbReference>
<accession>A0A9X3D714</accession>
<comment type="catalytic activity">
    <reaction evidence="8 12">
        <text>GTP + H2O = GDP + phosphate + H(+)</text>
        <dbReference type="Rhea" id="RHEA:19669"/>
        <dbReference type="ChEBI" id="CHEBI:15377"/>
        <dbReference type="ChEBI" id="CHEBI:15378"/>
        <dbReference type="ChEBI" id="CHEBI:37565"/>
        <dbReference type="ChEBI" id="CHEBI:43474"/>
        <dbReference type="ChEBI" id="CHEBI:58189"/>
        <dbReference type="EC" id="3.6.5.n1"/>
    </reaction>
</comment>
<keyword evidence="7 12" id="KW-0472">Membrane</keyword>
<dbReference type="InterPro" id="IPR013842">
    <property type="entry name" value="LepA_CTD"/>
</dbReference>
<reference evidence="15" key="1">
    <citation type="submission" date="2022-10" db="EMBL/GenBank/DDBJ databases">
        <title>WGS of marine actinomycetes from Thailand.</title>
        <authorList>
            <person name="Thawai C."/>
        </authorList>
    </citation>
    <scope>NUCLEOTIDE SEQUENCE</scope>
    <source>
        <strain evidence="15">SW21</strain>
    </source>
</reference>
<dbReference type="InterPro" id="IPR000640">
    <property type="entry name" value="EFG_V-like"/>
</dbReference>
<evidence type="ECO:0000256" key="5">
    <source>
        <dbReference type="ARBA" id="ARBA00022917"/>
    </source>
</evidence>
<dbReference type="CDD" id="cd03699">
    <property type="entry name" value="EF4_II"/>
    <property type="match status" value="1"/>
</dbReference>
<dbReference type="SUPFAM" id="SSF52540">
    <property type="entry name" value="P-loop containing nucleoside triphosphate hydrolases"/>
    <property type="match status" value="1"/>
</dbReference>
<evidence type="ECO:0000256" key="10">
    <source>
        <dbReference type="ARBA" id="ARBA00061052"/>
    </source>
</evidence>
<keyword evidence="3 12" id="KW-0547">Nucleotide-binding</keyword>
<comment type="function">
    <text evidence="9 12">Required for accurate and efficient protein synthesis under certain stress conditions. May act as a fidelity factor of the translation reaction, by catalyzing a one-codon backward translocation of tRNAs on improperly translocated ribosomes. Back-translocation proceeds from a post-translocation (POST) complex to a pre-translocation (PRE) complex, thus giving elongation factor G a second chance to translocate the tRNAs correctly. Binds to ribosomes in a GTP-dependent manner.</text>
</comment>
<proteinExistence type="inferred from homology"/>
<keyword evidence="16" id="KW-1185">Reference proteome</keyword>
<dbReference type="PRINTS" id="PR00315">
    <property type="entry name" value="ELONGATNFCT"/>
</dbReference>
<dbReference type="InterPro" id="IPR009000">
    <property type="entry name" value="Transl_B-barrel_sf"/>
</dbReference>
<dbReference type="InterPro" id="IPR027417">
    <property type="entry name" value="P-loop_NTPase"/>
</dbReference>
<comment type="similarity">
    <text evidence="10">Belongs to the GTP-binding elongation factor family. LepA subfamily.</text>
</comment>
<dbReference type="Pfam" id="PF03144">
    <property type="entry name" value="GTP_EFTU_D2"/>
    <property type="match status" value="1"/>
</dbReference>
<evidence type="ECO:0000256" key="9">
    <source>
        <dbReference type="ARBA" id="ARBA00057626"/>
    </source>
</evidence>
<dbReference type="InterPro" id="IPR031157">
    <property type="entry name" value="G_TR_CS"/>
</dbReference>
<dbReference type="Gene3D" id="3.40.50.300">
    <property type="entry name" value="P-loop containing nucleotide triphosphate hydrolases"/>
    <property type="match status" value="1"/>
</dbReference>
<dbReference type="InterPro" id="IPR035654">
    <property type="entry name" value="LepA_IV"/>
</dbReference>
<dbReference type="CDD" id="cd01890">
    <property type="entry name" value="LepA"/>
    <property type="match status" value="1"/>
</dbReference>
<feature type="domain" description="Tr-type G" evidence="14">
    <location>
        <begin position="37"/>
        <end position="223"/>
    </location>
</feature>
<evidence type="ECO:0000256" key="1">
    <source>
        <dbReference type="ARBA" id="ARBA00005454"/>
    </source>
</evidence>
<evidence type="ECO:0000256" key="8">
    <source>
        <dbReference type="ARBA" id="ARBA00050293"/>
    </source>
</evidence>
<evidence type="ECO:0000313" key="15">
    <source>
        <dbReference type="EMBL" id="MCX2965867.1"/>
    </source>
</evidence>
<dbReference type="NCBIfam" id="TIGR01393">
    <property type="entry name" value="lepA"/>
    <property type="match status" value="1"/>
</dbReference>
<dbReference type="Gene3D" id="3.30.70.240">
    <property type="match status" value="1"/>
</dbReference>
<dbReference type="SMART" id="SM00838">
    <property type="entry name" value="EFG_C"/>
    <property type="match status" value="1"/>
</dbReference>
<dbReference type="InterPro" id="IPR000795">
    <property type="entry name" value="T_Tr_GTP-bd_dom"/>
</dbReference>
<feature type="compositionally biased region" description="Basic residues" evidence="13">
    <location>
        <begin position="1"/>
        <end position="19"/>
    </location>
</feature>
<dbReference type="CDD" id="cd16260">
    <property type="entry name" value="EF4_III"/>
    <property type="match status" value="1"/>
</dbReference>
<dbReference type="InterPro" id="IPR035647">
    <property type="entry name" value="EFG_III/V"/>
</dbReference>
<dbReference type="RefSeq" id="WP_266062872.1">
    <property type="nucleotide sequence ID" value="NZ_JAPKFM010000020.1"/>
</dbReference>
<keyword evidence="2 12" id="KW-1003">Cell membrane</keyword>
<dbReference type="PROSITE" id="PS51722">
    <property type="entry name" value="G_TR_2"/>
    <property type="match status" value="1"/>
</dbReference>
<dbReference type="PANTHER" id="PTHR43512">
    <property type="entry name" value="TRANSLATION FACTOR GUF1-RELATED"/>
    <property type="match status" value="1"/>
</dbReference>
<evidence type="ECO:0000256" key="11">
    <source>
        <dbReference type="ARBA" id="ARBA00066744"/>
    </source>
</evidence>
<dbReference type="Pfam" id="PF06421">
    <property type="entry name" value="LepA_C"/>
    <property type="match status" value="1"/>
</dbReference>
<dbReference type="AlphaFoldDB" id="A0A9X3D714"/>
<organism evidence="15 16">
    <name type="scientific">Gordonia aquimaris</name>
    <dbReference type="NCBI Taxonomy" id="2984863"/>
    <lineage>
        <taxon>Bacteria</taxon>
        <taxon>Bacillati</taxon>
        <taxon>Actinomycetota</taxon>
        <taxon>Actinomycetes</taxon>
        <taxon>Mycobacteriales</taxon>
        <taxon>Gordoniaceae</taxon>
        <taxon>Gordonia</taxon>
    </lineage>
</organism>
<dbReference type="InterPro" id="IPR006297">
    <property type="entry name" value="EF-4"/>
</dbReference>
<feature type="binding site" evidence="12">
    <location>
        <begin position="170"/>
        <end position="173"/>
    </location>
    <ligand>
        <name>GTP</name>
        <dbReference type="ChEBI" id="CHEBI:37565"/>
    </ligand>
</feature>
<dbReference type="GO" id="GO:0005525">
    <property type="term" value="F:GTP binding"/>
    <property type="evidence" value="ECO:0007669"/>
    <property type="project" value="UniProtKB-UniRule"/>
</dbReference>
<protein>
    <recommendedName>
        <fullName evidence="11 12">Elongation factor 4</fullName>
        <shortName evidence="12">EF-4</shortName>
        <ecNumber evidence="11 12">3.6.5.n1</ecNumber>
    </recommendedName>
    <alternativeName>
        <fullName evidence="12">Ribosomal back-translocase LepA</fullName>
    </alternativeName>
</protein>
<dbReference type="Pfam" id="PF00009">
    <property type="entry name" value="GTP_EFTU"/>
    <property type="match status" value="1"/>
</dbReference>
<keyword evidence="6 12" id="KW-0342">GTP-binding</keyword>
<dbReference type="Pfam" id="PF00679">
    <property type="entry name" value="EFG_C"/>
    <property type="match status" value="1"/>
</dbReference>
<dbReference type="GO" id="GO:0005886">
    <property type="term" value="C:plasma membrane"/>
    <property type="evidence" value="ECO:0007669"/>
    <property type="project" value="UniProtKB-SubCell"/>
</dbReference>
<dbReference type="Gene3D" id="3.30.70.870">
    <property type="entry name" value="Elongation Factor G (Translational Gtpase), domain 3"/>
    <property type="match status" value="1"/>
</dbReference>
<keyword evidence="15" id="KW-0251">Elongation factor</keyword>
<evidence type="ECO:0000256" key="6">
    <source>
        <dbReference type="ARBA" id="ARBA00023134"/>
    </source>
</evidence>
<evidence type="ECO:0000256" key="7">
    <source>
        <dbReference type="ARBA" id="ARBA00023136"/>
    </source>
</evidence>
<dbReference type="NCBIfam" id="TIGR00231">
    <property type="entry name" value="small_GTP"/>
    <property type="match status" value="1"/>
</dbReference>
<feature type="region of interest" description="Disordered" evidence="13">
    <location>
        <begin position="1"/>
        <end position="29"/>
    </location>
</feature>
<dbReference type="SUPFAM" id="SSF50447">
    <property type="entry name" value="Translation proteins"/>
    <property type="match status" value="1"/>
</dbReference>
<dbReference type="CDD" id="cd03709">
    <property type="entry name" value="lepA_C"/>
    <property type="match status" value="1"/>
</dbReference>
<dbReference type="HAMAP" id="MF_00071">
    <property type="entry name" value="LepA"/>
    <property type="match status" value="1"/>
</dbReference>
<comment type="similarity">
    <text evidence="1 12">Belongs to the TRAFAC class translation factor GTPase superfamily. Classic translation factor GTPase family. LepA subfamily.</text>
</comment>
<dbReference type="Gene3D" id="3.30.70.2570">
    <property type="entry name" value="Elongation factor 4, C-terminal domain"/>
    <property type="match status" value="1"/>
</dbReference>
<dbReference type="InterPro" id="IPR004161">
    <property type="entry name" value="EFTu-like_2"/>
</dbReference>
<dbReference type="GO" id="GO:0045727">
    <property type="term" value="P:positive regulation of translation"/>
    <property type="evidence" value="ECO:0007669"/>
    <property type="project" value="UniProtKB-UniRule"/>
</dbReference>
<dbReference type="FunFam" id="3.30.70.240:FF:000011">
    <property type="entry name" value="Elongation factor 4"/>
    <property type="match status" value="1"/>
</dbReference>
<dbReference type="FunFam" id="3.40.50.300:FF:000078">
    <property type="entry name" value="Elongation factor 4"/>
    <property type="match status" value="1"/>
</dbReference>
<dbReference type="InterPro" id="IPR038363">
    <property type="entry name" value="LepA_C_sf"/>
</dbReference>
<sequence length="643" mass="71287">MRNWTQRRGHLRPRHHAARPRSSSIPTFADTTFTDPARIRNFCIIAHIDHGKSTLADRMLQLTGVVEERQMRAQYLDRMDIERERGITIKAQNVRLPWQVTEPDGATTDYVIHLIDTPGHVDFTYEVSRALEACEGAILLVDAAQGIEAQTLANLYLAMDKDLTIIPVLNKIDLPAADPDRYAAEIAHIIGCEADEVLRVSGKTGAGVAELLDEVILQVPPPEGDQDAPARAMIFDSVYDTYRGVVTYVRVVDGRVLPREKVLMMSTGATHELLEVGIVSPEPKASKGLGVGEVGYLITGVKDVRQSKVGDTVTTAKHGAEEPLTGYREPQPMVYSGLYPVDGSDYPVLREALDKLQLNDAALAYEPETSVALGFGFRCGFLGLLHMEITRERLEREFNLNLISTAPNVVYRVIMEDGQEITVTNPSDWPAGKAKQIFEPIVKMTIIAPSEFVGAIMELCQSRRGDLGGMDYLSETRVELRYTMPMAEIIFDFFDALKSRTRGYASLDYEEAGEQEAELVKVDILLQGEAVDAFSAIVHKDAAYAYGNKMATKLKELIPRQQFEVPVQAAIGSKIIARENIRAIRKDVLAKCYGGDISRKRKLLEKQKEGKKRMKTIGRVDVPQEAFVAALSTDSLGDKPKGK</sequence>
<dbReference type="FunFam" id="3.30.70.2570:FF:000001">
    <property type="entry name" value="Translation factor GUF1, mitochondrial"/>
    <property type="match status" value="1"/>
</dbReference>
<evidence type="ECO:0000256" key="2">
    <source>
        <dbReference type="ARBA" id="ARBA00022475"/>
    </source>
</evidence>
<keyword evidence="4 12" id="KW-0378">Hydrolase</keyword>
<dbReference type="InterPro" id="IPR005225">
    <property type="entry name" value="Small_GTP-bd"/>
</dbReference>
<gene>
    <name evidence="12 15" type="primary">lepA</name>
    <name evidence="15" type="ORF">OSB52_17410</name>
</gene>
<dbReference type="EMBL" id="JAPKFM010000020">
    <property type="protein sequence ID" value="MCX2965867.1"/>
    <property type="molecule type" value="Genomic_DNA"/>
</dbReference>
<dbReference type="PROSITE" id="PS00301">
    <property type="entry name" value="G_TR_1"/>
    <property type="match status" value="1"/>
</dbReference>
<feature type="binding site" evidence="12">
    <location>
        <begin position="49"/>
        <end position="54"/>
    </location>
    <ligand>
        <name>GTP</name>
        <dbReference type="ChEBI" id="CHEBI:37565"/>
    </ligand>
</feature>
<dbReference type="FunFam" id="2.40.30.10:FF:000015">
    <property type="entry name" value="Translation factor GUF1, mitochondrial"/>
    <property type="match status" value="1"/>
</dbReference>
<dbReference type="GO" id="GO:0043022">
    <property type="term" value="F:ribosome binding"/>
    <property type="evidence" value="ECO:0007669"/>
    <property type="project" value="UniProtKB-UniRule"/>
</dbReference>
<evidence type="ECO:0000256" key="4">
    <source>
        <dbReference type="ARBA" id="ARBA00022801"/>
    </source>
</evidence>
<evidence type="ECO:0000256" key="12">
    <source>
        <dbReference type="HAMAP-Rule" id="MF_00071"/>
    </source>
</evidence>
<dbReference type="Proteomes" id="UP001143347">
    <property type="component" value="Unassembled WGS sequence"/>
</dbReference>
<dbReference type="Gene3D" id="2.40.30.10">
    <property type="entry name" value="Translation factors"/>
    <property type="match status" value="1"/>
</dbReference>
<dbReference type="PANTHER" id="PTHR43512:SF4">
    <property type="entry name" value="TRANSLATION FACTOR GUF1 HOMOLOG, CHLOROPLASTIC"/>
    <property type="match status" value="1"/>
</dbReference>
<dbReference type="EC" id="3.6.5.n1" evidence="11 12"/>
<evidence type="ECO:0000259" key="14">
    <source>
        <dbReference type="PROSITE" id="PS51722"/>
    </source>
</evidence>
<keyword evidence="5 12" id="KW-0648">Protein biosynthesis</keyword>
<dbReference type="FunFam" id="3.30.70.870:FF:000004">
    <property type="entry name" value="Translation factor GUF1, mitochondrial"/>
    <property type="match status" value="1"/>
</dbReference>
<dbReference type="GO" id="GO:0003924">
    <property type="term" value="F:GTPase activity"/>
    <property type="evidence" value="ECO:0007669"/>
    <property type="project" value="UniProtKB-UniRule"/>
</dbReference>
<comment type="caution">
    <text evidence="15">The sequence shown here is derived from an EMBL/GenBank/DDBJ whole genome shotgun (WGS) entry which is preliminary data.</text>
</comment>
<evidence type="ECO:0000256" key="13">
    <source>
        <dbReference type="SAM" id="MobiDB-lite"/>
    </source>
</evidence>
<evidence type="ECO:0000256" key="3">
    <source>
        <dbReference type="ARBA" id="ARBA00022741"/>
    </source>
</evidence>
<evidence type="ECO:0000313" key="16">
    <source>
        <dbReference type="Proteomes" id="UP001143347"/>
    </source>
</evidence>
<dbReference type="SUPFAM" id="SSF54980">
    <property type="entry name" value="EF-G C-terminal domain-like"/>
    <property type="match status" value="2"/>
</dbReference>
<comment type="subcellular location">
    <subcellularLocation>
        <location evidence="12">Cell membrane</location>
        <topology evidence="12">Peripheral membrane protein</topology>
        <orientation evidence="12">Cytoplasmic side</orientation>
    </subcellularLocation>
</comment>
<name>A0A9X3D714_9ACTN</name>